<organism evidence="4 5">
    <name type="scientific">Frankia umida</name>
    <dbReference type="NCBI Taxonomy" id="573489"/>
    <lineage>
        <taxon>Bacteria</taxon>
        <taxon>Bacillati</taxon>
        <taxon>Actinomycetota</taxon>
        <taxon>Actinomycetes</taxon>
        <taxon>Frankiales</taxon>
        <taxon>Frankiaceae</taxon>
        <taxon>Frankia</taxon>
    </lineage>
</organism>
<proteinExistence type="predicted"/>
<keyword evidence="5" id="KW-1185">Reference proteome</keyword>
<dbReference type="InterPro" id="IPR029056">
    <property type="entry name" value="Ribokinase-like"/>
</dbReference>
<evidence type="ECO:0000259" key="3">
    <source>
        <dbReference type="Pfam" id="PF00294"/>
    </source>
</evidence>
<accession>A0ABT0K061</accession>
<comment type="caution">
    <text evidence="4">The sequence shown here is derived from an EMBL/GenBank/DDBJ whole genome shotgun (WGS) entry which is preliminary data.</text>
</comment>
<dbReference type="GO" id="GO:0016301">
    <property type="term" value="F:kinase activity"/>
    <property type="evidence" value="ECO:0007669"/>
    <property type="project" value="UniProtKB-KW"/>
</dbReference>
<evidence type="ECO:0000256" key="1">
    <source>
        <dbReference type="ARBA" id="ARBA00022679"/>
    </source>
</evidence>
<keyword evidence="1" id="KW-0808">Transferase</keyword>
<name>A0ABT0K061_9ACTN</name>
<dbReference type="EMBL" id="JALKFT010000015">
    <property type="protein sequence ID" value="MCK9877175.1"/>
    <property type="molecule type" value="Genomic_DNA"/>
</dbReference>
<protein>
    <submittedName>
        <fullName evidence="4">PfkB family carbohydrate kinase</fullName>
    </submittedName>
</protein>
<feature type="domain" description="Carbohydrate kinase PfkB" evidence="3">
    <location>
        <begin position="19"/>
        <end position="332"/>
    </location>
</feature>
<dbReference type="PANTHER" id="PTHR42774:SF3">
    <property type="entry name" value="KETOHEXOKINASE"/>
    <property type="match status" value="1"/>
</dbReference>
<gene>
    <name evidence="4" type="ORF">MXD59_15560</name>
</gene>
<dbReference type="Pfam" id="PF00294">
    <property type="entry name" value="PfkB"/>
    <property type="match status" value="1"/>
</dbReference>
<dbReference type="PANTHER" id="PTHR42774">
    <property type="entry name" value="PHOSPHOTRANSFERASE SYSTEM TRANSPORT PROTEIN"/>
    <property type="match status" value="1"/>
</dbReference>
<dbReference type="PROSITE" id="PS00584">
    <property type="entry name" value="PFKB_KINASES_2"/>
    <property type="match status" value="1"/>
</dbReference>
<sequence length="342" mass="34298">MSAHPPSPTDRPPPLGLFIGLTTFDTVYQVRRPPHADEKIVAEQFMTAAGGPATGAAVTFAHLGGRAVLLSAIGTGPLAQAVRADLAATGVTTLDLRPDAATLPISAIMVSASTGQRSVASAHGQPPPTAPDGMPPEAAMARACAEAGALLPRASVVLLDGHQPAAALEIMTALAAVRPRSGIGRRPLVILDAGSWKPGTDQLLPHLDIVISGAAFRPPTRTDSTGLMDDAAGADSGDAVTRTLRYLLAHGPSFAAVTAGPGPIRWADATGHGTVTPPAVHAVDTLGAGDVLHGAFAWAVAQGAGAGRADLVAALTSASGVASRSVESFGSRAWLGPAPTSD</sequence>
<dbReference type="Gene3D" id="3.40.1190.20">
    <property type="match status" value="1"/>
</dbReference>
<dbReference type="InterPro" id="IPR052562">
    <property type="entry name" value="Ketohexokinase-related"/>
</dbReference>
<dbReference type="InterPro" id="IPR002173">
    <property type="entry name" value="Carboh/pur_kinase_PfkB_CS"/>
</dbReference>
<evidence type="ECO:0000313" key="4">
    <source>
        <dbReference type="EMBL" id="MCK9877175.1"/>
    </source>
</evidence>
<dbReference type="InterPro" id="IPR011611">
    <property type="entry name" value="PfkB_dom"/>
</dbReference>
<dbReference type="SUPFAM" id="SSF53613">
    <property type="entry name" value="Ribokinase-like"/>
    <property type="match status" value="1"/>
</dbReference>
<reference evidence="4 5" key="1">
    <citation type="submission" date="2022-04" db="EMBL/GenBank/DDBJ databases">
        <title>Genome diversity in the genus Frankia.</title>
        <authorList>
            <person name="Carlos-Shanley C."/>
            <person name="Hahn D."/>
        </authorList>
    </citation>
    <scope>NUCLEOTIDE SEQUENCE [LARGE SCALE GENOMIC DNA]</scope>
    <source>
        <strain evidence="4 5">Ag45/Mut15</strain>
    </source>
</reference>
<dbReference type="Proteomes" id="UP001201873">
    <property type="component" value="Unassembled WGS sequence"/>
</dbReference>
<evidence type="ECO:0000256" key="2">
    <source>
        <dbReference type="ARBA" id="ARBA00022777"/>
    </source>
</evidence>
<dbReference type="RefSeq" id="WP_248825455.1">
    <property type="nucleotide sequence ID" value="NZ_JALKFT010000015.1"/>
</dbReference>
<keyword evidence="2 4" id="KW-0418">Kinase</keyword>
<evidence type="ECO:0000313" key="5">
    <source>
        <dbReference type="Proteomes" id="UP001201873"/>
    </source>
</evidence>